<dbReference type="SMART" id="SM01005">
    <property type="entry name" value="Ala_racemase_C"/>
    <property type="match status" value="1"/>
</dbReference>
<proteinExistence type="inferred from homology"/>
<dbReference type="InterPro" id="IPR029066">
    <property type="entry name" value="PLP-binding_barrel"/>
</dbReference>
<dbReference type="RefSeq" id="WP_087370200.1">
    <property type="nucleotide sequence ID" value="NZ_NFKK01000002.1"/>
</dbReference>
<accession>A0A1Y4LIM1</accession>
<dbReference type="GO" id="GO:0030170">
    <property type="term" value="F:pyridoxal phosphate binding"/>
    <property type="evidence" value="ECO:0007669"/>
    <property type="project" value="UniProtKB-UniRule"/>
</dbReference>
<dbReference type="GO" id="GO:0030632">
    <property type="term" value="P:D-alanine biosynthetic process"/>
    <property type="evidence" value="ECO:0007669"/>
    <property type="project" value="UniProtKB-UniRule"/>
</dbReference>
<feature type="binding site" evidence="4 6">
    <location>
        <position position="135"/>
    </location>
    <ligand>
        <name>substrate</name>
    </ligand>
</feature>
<dbReference type="InterPro" id="IPR001608">
    <property type="entry name" value="Ala_racemase_N"/>
</dbReference>
<dbReference type="Gene3D" id="2.40.37.10">
    <property type="entry name" value="Lyase, Ornithine Decarboxylase, Chain A, domain 1"/>
    <property type="match status" value="1"/>
</dbReference>
<dbReference type="SUPFAM" id="SSF50621">
    <property type="entry name" value="Alanine racemase C-terminal domain-like"/>
    <property type="match status" value="1"/>
</dbReference>
<dbReference type="AlphaFoldDB" id="A0A1Y4LIM1"/>
<name>A0A1Y4LIM1_9FIRM</name>
<comment type="similarity">
    <text evidence="4">Belongs to the alanine racemase family.</text>
</comment>
<dbReference type="PANTHER" id="PTHR30511:SF0">
    <property type="entry name" value="ALANINE RACEMASE, CATABOLIC-RELATED"/>
    <property type="match status" value="1"/>
</dbReference>
<feature type="active site" description="Proton acceptor; specific for L-alanine" evidence="4">
    <location>
        <position position="270"/>
    </location>
</feature>
<feature type="domain" description="Alanine racemase C-terminal" evidence="7">
    <location>
        <begin position="249"/>
        <end position="374"/>
    </location>
</feature>
<evidence type="ECO:0000256" key="1">
    <source>
        <dbReference type="ARBA" id="ARBA00001933"/>
    </source>
</evidence>
<keyword evidence="2 4" id="KW-0663">Pyridoxal phosphate</keyword>
<dbReference type="InterPro" id="IPR020622">
    <property type="entry name" value="Ala_racemase_pyridoxalP-BS"/>
</dbReference>
<dbReference type="EMBL" id="NFKK01000002">
    <property type="protein sequence ID" value="OUP53982.1"/>
    <property type="molecule type" value="Genomic_DNA"/>
</dbReference>
<feature type="modified residue" description="N6-(pyridoxal phosphate)lysine" evidence="4 5">
    <location>
        <position position="37"/>
    </location>
</feature>
<dbReference type="Gene3D" id="3.20.20.10">
    <property type="entry name" value="Alanine racemase"/>
    <property type="match status" value="1"/>
</dbReference>
<dbReference type="SUPFAM" id="SSF51419">
    <property type="entry name" value="PLP-binding barrel"/>
    <property type="match status" value="1"/>
</dbReference>
<evidence type="ECO:0000256" key="4">
    <source>
        <dbReference type="HAMAP-Rule" id="MF_01201"/>
    </source>
</evidence>
<dbReference type="Pfam" id="PF00842">
    <property type="entry name" value="Ala_racemase_C"/>
    <property type="match status" value="1"/>
</dbReference>
<dbReference type="CDD" id="cd00430">
    <property type="entry name" value="PLPDE_III_AR"/>
    <property type="match status" value="1"/>
</dbReference>
<dbReference type="Proteomes" id="UP000195897">
    <property type="component" value="Unassembled WGS sequence"/>
</dbReference>
<dbReference type="UniPathway" id="UPA00042">
    <property type="reaction ID" value="UER00497"/>
</dbReference>
<comment type="cofactor">
    <cofactor evidence="1 4 5">
        <name>pyridoxal 5'-phosphate</name>
        <dbReference type="ChEBI" id="CHEBI:597326"/>
    </cofactor>
</comment>
<comment type="function">
    <text evidence="4">Catalyzes the interconversion of L-alanine and D-alanine. May also act on other amino acids.</text>
</comment>
<evidence type="ECO:0000259" key="7">
    <source>
        <dbReference type="SMART" id="SM01005"/>
    </source>
</evidence>
<reference evidence="9" key="1">
    <citation type="submission" date="2017-04" db="EMBL/GenBank/DDBJ databases">
        <title>Function of individual gut microbiota members based on whole genome sequencing of pure cultures obtained from chicken caecum.</title>
        <authorList>
            <person name="Medvecky M."/>
            <person name="Cejkova D."/>
            <person name="Polansky O."/>
            <person name="Karasova D."/>
            <person name="Kubasova T."/>
            <person name="Cizek A."/>
            <person name="Rychlik I."/>
        </authorList>
    </citation>
    <scope>NUCLEOTIDE SEQUENCE [LARGE SCALE GENOMIC DNA]</scope>
    <source>
        <strain evidence="9">An180</strain>
    </source>
</reference>
<dbReference type="Pfam" id="PF01168">
    <property type="entry name" value="Ala_racemase_N"/>
    <property type="match status" value="1"/>
</dbReference>
<dbReference type="FunFam" id="3.20.20.10:FF:000002">
    <property type="entry name" value="Alanine racemase"/>
    <property type="match status" value="1"/>
</dbReference>
<dbReference type="PROSITE" id="PS00395">
    <property type="entry name" value="ALANINE_RACEMASE"/>
    <property type="match status" value="1"/>
</dbReference>
<gene>
    <name evidence="8" type="ORF">B5F17_01875</name>
</gene>
<feature type="active site" description="Proton acceptor; specific for D-alanine" evidence="4">
    <location>
        <position position="37"/>
    </location>
</feature>
<evidence type="ECO:0000256" key="6">
    <source>
        <dbReference type="PIRSR" id="PIRSR600821-52"/>
    </source>
</evidence>
<organism evidence="8 9">
    <name type="scientific">Butyricicoccus pullicaecorum</name>
    <dbReference type="NCBI Taxonomy" id="501571"/>
    <lineage>
        <taxon>Bacteria</taxon>
        <taxon>Bacillati</taxon>
        <taxon>Bacillota</taxon>
        <taxon>Clostridia</taxon>
        <taxon>Eubacteriales</taxon>
        <taxon>Butyricicoccaceae</taxon>
        <taxon>Butyricicoccus</taxon>
    </lineage>
</organism>
<dbReference type="PANTHER" id="PTHR30511">
    <property type="entry name" value="ALANINE RACEMASE"/>
    <property type="match status" value="1"/>
</dbReference>
<dbReference type="NCBIfam" id="TIGR00492">
    <property type="entry name" value="alr"/>
    <property type="match status" value="1"/>
</dbReference>
<dbReference type="InterPro" id="IPR000821">
    <property type="entry name" value="Ala_racemase"/>
</dbReference>
<evidence type="ECO:0000313" key="8">
    <source>
        <dbReference type="EMBL" id="OUP53982.1"/>
    </source>
</evidence>
<dbReference type="EC" id="5.1.1.1" evidence="4"/>
<evidence type="ECO:0000256" key="5">
    <source>
        <dbReference type="PIRSR" id="PIRSR600821-50"/>
    </source>
</evidence>
<dbReference type="GO" id="GO:0008784">
    <property type="term" value="F:alanine racemase activity"/>
    <property type="evidence" value="ECO:0007669"/>
    <property type="project" value="UniProtKB-UniRule"/>
</dbReference>
<evidence type="ECO:0000313" key="9">
    <source>
        <dbReference type="Proteomes" id="UP000195897"/>
    </source>
</evidence>
<dbReference type="InterPro" id="IPR009006">
    <property type="entry name" value="Ala_racemase/Decarboxylase_C"/>
</dbReference>
<comment type="catalytic activity">
    <reaction evidence="4">
        <text>L-alanine = D-alanine</text>
        <dbReference type="Rhea" id="RHEA:20249"/>
        <dbReference type="ChEBI" id="CHEBI:57416"/>
        <dbReference type="ChEBI" id="CHEBI:57972"/>
        <dbReference type="EC" id="5.1.1.1"/>
    </reaction>
</comment>
<evidence type="ECO:0000256" key="3">
    <source>
        <dbReference type="ARBA" id="ARBA00023235"/>
    </source>
</evidence>
<feature type="binding site" evidence="4 6">
    <location>
        <position position="318"/>
    </location>
    <ligand>
        <name>substrate</name>
    </ligand>
</feature>
<dbReference type="InterPro" id="IPR011079">
    <property type="entry name" value="Ala_racemase_C"/>
</dbReference>
<evidence type="ECO:0000256" key="2">
    <source>
        <dbReference type="ARBA" id="ARBA00022898"/>
    </source>
</evidence>
<keyword evidence="3 4" id="KW-0413">Isomerase</keyword>
<protein>
    <recommendedName>
        <fullName evidence="4">Alanine racemase</fullName>
        <ecNumber evidence="4">5.1.1.1</ecNumber>
    </recommendedName>
</protein>
<dbReference type="GO" id="GO:0005829">
    <property type="term" value="C:cytosol"/>
    <property type="evidence" value="ECO:0007669"/>
    <property type="project" value="TreeGrafter"/>
</dbReference>
<comment type="pathway">
    <text evidence="4">Amino-acid biosynthesis; D-alanine biosynthesis; D-alanine from L-alanine: step 1/1.</text>
</comment>
<dbReference type="PRINTS" id="PR00992">
    <property type="entry name" value="ALARACEMASE"/>
</dbReference>
<sequence>MAMNQNRAWAEIDLSALEHNFDVIQKHAGRPVLCIVKANAYGHGAVPVAHCLERRGAAYFGVATGDEALELRAAGIRTPILILGYVDVIDMPAIVRHEITVPVYDRETAELFSQAAVAEGKPIKVHFALDTGMSRLGFQANRTQQTIDELLEIAKLPGIEVSGAFTHFAVADTAAPEDIEFTHKQLDLFRKVCDGLEQAGLPLPIKHCANSGGVVQYADSYLDMVRAGIILYGYQPDPANPVRINVRPVMTVKTHIVQVRELEKDRLVSYGCTYRTEETIREAVVAIGYADGYLRACSGRAAVVVDGQAVPVIGRVCMDMLMVRLPEGVKAARGDVVTVFGDAAVTADTLAEAAGTISYEVLCAVSHRIPRVYL</sequence>
<dbReference type="HAMAP" id="MF_01201">
    <property type="entry name" value="Ala_racemase"/>
    <property type="match status" value="1"/>
</dbReference>
<comment type="caution">
    <text evidence="8">The sequence shown here is derived from an EMBL/GenBank/DDBJ whole genome shotgun (WGS) entry which is preliminary data.</text>
</comment>